<sequence length="706" mass="80071">MNNRGCIVYAVYAMPEDMLDWYCKLEGKLSLVDLSNELDLMTGELRSKVNSTISKAECHLDQLIECIRSIREDGPLDISIVESVKQLNLLIKKAEMDHSQLDKLEVLEDYRIKLKDAHEILTLFSNWDDLVAKIRELLSVDTNDNGVSAESEVSNEIAAMKDSDFINLLPLSTLMANIAQGYKKARKFVAKQVLSNIATIYQGYYTVFLTRLAMFVEKVLEDNMSPLDAEQFRSLYFAEADEVGMELGFFDTPQSLMKSHIFKPFKRIFHEYLSGLLSSLSEGQEFAHISSLDGYKKASFVIKVFVKFILTYIEERQAVIEGIIQASQITLHVVNSGLSELSILYLMLQTTISTPKESIEELLITYSEVTSEIVTSLSISHGDLTPFLPETIFTKYIDILGCEIEKIVSIETNGLESMSPQDNSYSRLFDSLNKYTFLCIQLCECKQDDNYIKFSEFDIKIPRLASNLFRCKLHCSFLSASNRYFGLLKDMEYEKYYTTLECIEYLILLCRVKEQLHKALNAILAFDELPCEFLSKHYATDTDRADVFDKKNYRMVVDSLEELIEKVPICIVSHAICHISKNLREYSTLSVFQVGGSNGLPTSLLSLAGESFISLIPPFTNVTAFDLPKLVFAEFVQVLIENVKKIHRLSKSGAQQLTTDLKYVAQTGSAFGLRSNQLNNLIENVEAALSGRPYGDPWLCSLTSEW</sequence>
<proteinExistence type="predicted"/>
<name>A0A1R4ABA3_BABMR</name>
<dbReference type="GeneID" id="24424831"/>
<evidence type="ECO:0000313" key="1">
    <source>
        <dbReference type="EMBL" id="SJK86301.1"/>
    </source>
</evidence>
<dbReference type="AlphaFoldDB" id="A0A1R4ABA3"/>
<evidence type="ECO:0000313" key="2">
    <source>
        <dbReference type="Proteomes" id="UP000002899"/>
    </source>
</evidence>
<dbReference type="Proteomes" id="UP000002899">
    <property type="component" value="Chromosome III"/>
</dbReference>
<dbReference type="VEuPathDB" id="PiroplasmaDB:BMR1_03g00985"/>
<protein>
    <submittedName>
        <fullName evidence="1">Uncharacterized protein</fullName>
    </submittedName>
</protein>
<reference evidence="1 2" key="3">
    <citation type="journal article" date="2016" name="Sci. Rep.">
        <title>Genome-wide diversity and gene expression profiling of Babesia microti isolates identify polymorphic genes that mediate host-pathogen interactions.</title>
        <authorList>
            <person name="Silva J.C."/>
            <person name="Cornillot E."/>
            <person name="McCracken C."/>
            <person name="Usmani-Brown S."/>
            <person name="Dwivedi A."/>
            <person name="Ifeonu O.O."/>
            <person name="Crabtree J."/>
            <person name="Gotia H.T."/>
            <person name="Virji A.Z."/>
            <person name="Reynes C."/>
            <person name="Colinge J."/>
            <person name="Kumar V."/>
            <person name="Lawres L."/>
            <person name="Pazzi J.E."/>
            <person name="Pablo J.V."/>
            <person name="Hung C."/>
            <person name="Brancato J."/>
            <person name="Kumari P."/>
            <person name="Orvis J."/>
            <person name="Tretina K."/>
            <person name="Chibucos M."/>
            <person name="Ott S."/>
            <person name="Sadzewicz L."/>
            <person name="Sengamalay N."/>
            <person name="Shetty A.C."/>
            <person name="Su Q."/>
            <person name="Tallon L."/>
            <person name="Fraser C.M."/>
            <person name="Frutos R."/>
            <person name="Molina D.M."/>
            <person name="Krause P.J."/>
            <person name="Ben Mamoun C."/>
        </authorList>
    </citation>
    <scope>NUCLEOTIDE SEQUENCE [LARGE SCALE GENOMIC DNA]</scope>
    <source>
        <strain evidence="1 2">RI</strain>
    </source>
</reference>
<dbReference type="EMBL" id="LN871598">
    <property type="protein sequence ID" value="SJK86301.1"/>
    <property type="molecule type" value="Genomic_DNA"/>
</dbReference>
<reference evidence="1 2" key="1">
    <citation type="journal article" date="2012" name="Nucleic Acids Res.">
        <title>Sequencing of the smallest Apicomplexan genome from the human pathogen Babesia microti.</title>
        <authorList>
            <person name="Cornillot E."/>
            <person name="Hadj-Kaddour K."/>
            <person name="Dassouli A."/>
            <person name="Noel B."/>
            <person name="Ranwez V."/>
            <person name="Vacherie B."/>
            <person name="Augagneur Y."/>
            <person name="Bres V."/>
            <person name="Duclos A."/>
            <person name="Randazzo S."/>
            <person name="Carcy B."/>
            <person name="Debierre-Grockiego F."/>
            <person name="Delbecq S."/>
            <person name="Moubri-Menage K."/>
            <person name="Shams-Eldin H."/>
            <person name="Usmani-Brown S."/>
            <person name="Bringaud F."/>
            <person name="Wincker P."/>
            <person name="Vivares C.P."/>
            <person name="Schwarz R.T."/>
            <person name="Schetters T.P."/>
            <person name="Krause P.J."/>
            <person name="Gorenflot A."/>
            <person name="Berry V."/>
            <person name="Barbe V."/>
            <person name="Ben Mamoun C."/>
        </authorList>
    </citation>
    <scope>NUCLEOTIDE SEQUENCE [LARGE SCALE GENOMIC DNA]</scope>
    <source>
        <strain evidence="1 2">RI</strain>
    </source>
</reference>
<dbReference type="RefSeq" id="XP_012648807.2">
    <property type="nucleotide sequence ID" value="XM_012793353.2"/>
</dbReference>
<keyword evidence="2" id="KW-1185">Reference proteome</keyword>
<reference evidence="1 2" key="2">
    <citation type="journal article" date="2013" name="PLoS ONE">
        <title>Whole genome mapping and re-organization of the nuclear and mitochondrial genomes of Babesia microti isolates.</title>
        <authorList>
            <person name="Cornillot E."/>
            <person name="Dassouli A."/>
            <person name="Garg A."/>
            <person name="Pachikara N."/>
            <person name="Randazzo S."/>
            <person name="Depoix D."/>
            <person name="Carcy B."/>
            <person name="Delbecq S."/>
            <person name="Frutos R."/>
            <person name="Silva J.C."/>
            <person name="Sutton R."/>
            <person name="Krause P.J."/>
            <person name="Mamoun C.B."/>
        </authorList>
    </citation>
    <scope>NUCLEOTIDE SEQUENCE [LARGE SCALE GENOMIC DNA]</scope>
    <source>
        <strain evidence="1 2">RI</strain>
    </source>
</reference>
<organism evidence="1 2">
    <name type="scientific">Babesia microti (strain RI)</name>
    <dbReference type="NCBI Taxonomy" id="1133968"/>
    <lineage>
        <taxon>Eukaryota</taxon>
        <taxon>Sar</taxon>
        <taxon>Alveolata</taxon>
        <taxon>Apicomplexa</taxon>
        <taxon>Aconoidasida</taxon>
        <taxon>Piroplasmida</taxon>
        <taxon>Babesiidae</taxon>
        <taxon>Babesia</taxon>
    </lineage>
</organism>
<dbReference type="KEGG" id="bmic:BMR1_03g00985"/>
<accession>A0A1R4ABA3</accession>